<proteinExistence type="predicted"/>
<gene>
    <name evidence="2" type="ORF">KDH_11330</name>
</gene>
<keyword evidence="3" id="KW-1185">Reference proteome</keyword>
<dbReference type="EMBL" id="BSRI01000001">
    <property type="protein sequence ID" value="GLV54285.1"/>
    <property type="molecule type" value="Genomic_DNA"/>
</dbReference>
<dbReference type="RefSeq" id="WP_338247990.1">
    <property type="nucleotide sequence ID" value="NZ_BSRI01000001.1"/>
</dbReference>
<accession>A0ABQ6FJB0</accession>
<organism evidence="2 3">
    <name type="scientific">Dictyobacter halimunensis</name>
    <dbReference type="NCBI Taxonomy" id="3026934"/>
    <lineage>
        <taxon>Bacteria</taxon>
        <taxon>Bacillati</taxon>
        <taxon>Chloroflexota</taxon>
        <taxon>Ktedonobacteria</taxon>
        <taxon>Ktedonobacterales</taxon>
        <taxon>Dictyobacteraceae</taxon>
        <taxon>Dictyobacter</taxon>
    </lineage>
</organism>
<reference evidence="2 3" key="1">
    <citation type="submission" date="2023-02" db="EMBL/GenBank/DDBJ databases">
        <title>Dictyobacter halimunensis sp. nov., a new member of the class Ktedonobacteria from forest soil in a geothermal area.</title>
        <authorList>
            <person name="Rachmania M.K."/>
            <person name="Ningsih F."/>
            <person name="Sakai Y."/>
            <person name="Yabe S."/>
            <person name="Yokota A."/>
            <person name="Sjamsuridzal W."/>
        </authorList>
    </citation>
    <scope>NUCLEOTIDE SEQUENCE [LARGE SCALE GENOMIC DNA]</scope>
    <source>
        <strain evidence="2 3">S3.2.2.5</strain>
    </source>
</reference>
<dbReference type="InterPro" id="IPR034660">
    <property type="entry name" value="DinB/YfiT-like"/>
</dbReference>
<comment type="caution">
    <text evidence="2">The sequence shown here is derived from an EMBL/GenBank/DDBJ whole genome shotgun (WGS) entry which is preliminary data.</text>
</comment>
<dbReference type="InterPro" id="IPR024775">
    <property type="entry name" value="DinB-like"/>
</dbReference>
<evidence type="ECO:0000313" key="2">
    <source>
        <dbReference type="EMBL" id="GLV54285.1"/>
    </source>
</evidence>
<feature type="domain" description="DinB-like" evidence="1">
    <location>
        <begin position="19"/>
        <end position="182"/>
    </location>
</feature>
<evidence type="ECO:0000313" key="3">
    <source>
        <dbReference type="Proteomes" id="UP001344906"/>
    </source>
</evidence>
<dbReference type="Gene3D" id="1.20.120.450">
    <property type="entry name" value="dinb family like domain"/>
    <property type="match status" value="1"/>
</dbReference>
<dbReference type="SUPFAM" id="SSF109854">
    <property type="entry name" value="DinB/YfiT-like putative metalloenzymes"/>
    <property type="match status" value="1"/>
</dbReference>
<sequence length="197" mass="22061">MTEHQLSLFPFYAGWGIYQQRLVAAIAPLTREQLALRLTPRHWSIGMYVTHIVANRAWWFHARMGEGGDDLTPLELWALGVCEADVDPLHPAAELVAGLEKTWQMIQETLARLTPADLFGVFPPLDQAERVRHAQLVEPALQPFAQMWLDATARSGEVRPAVSCQQIIWGVLEHDIHHGSEISTILGVHGLPVVELD</sequence>
<dbReference type="Pfam" id="PF12867">
    <property type="entry name" value="DinB_2"/>
    <property type="match status" value="1"/>
</dbReference>
<dbReference type="Proteomes" id="UP001344906">
    <property type="component" value="Unassembled WGS sequence"/>
</dbReference>
<protein>
    <recommendedName>
        <fullName evidence="1">DinB-like domain-containing protein</fullName>
    </recommendedName>
</protein>
<name>A0ABQ6FJB0_9CHLR</name>
<evidence type="ECO:0000259" key="1">
    <source>
        <dbReference type="Pfam" id="PF12867"/>
    </source>
</evidence>